<dbReference type="CDD" id="cd02516">
    <property type="entry name" value="CDP-ME_synthetase"/>
    <property type="match status" value="1"/>
</dbReference>
<dbReference type="SUPFAM" id="SSF53448">
    <property type="entry name" value="Nucleotide-diphospho-sugar transferases"/>
    <property type="match status" value="1"/>
</dbReference>
<dbReference type="STRING" id="1962155.B1813_20355"/>
<reference evidence="3 4" key="1">
    <citation type="submission" date="2017-02" db="EMBL/GenBank/DDBJ databases">
        <title>Draft genome of Saccharomonospora sp. 154.</title>
        <authorList>
            <person name="Alonso-Carmona G.S."/>
            <person name="De La Haba R."/>
            <person name="Vera-Gargallo B."/>
            <person name="Sandoval-Trujillo A.H."/>
            <person name="Ramirez-Duran N."/>
            <person name="Ventosa A."/>
        </authorList>
    </citation>
    <scope>NUCLEOTIDE SEQUENCE [LARGE SCALE GENOMIC DNA]</scope>
    <source>
        <strain evidence="3 4">LRS4.154</strain>
    </source>
</reference>
<proteinExistence type="predicted"/>
<dbReference type="InterPro" id="IPR050088">
    <property type="entry name" value="IspD/TarI_cytidylyltransf_bact"/>
</dbReference>
<dbReference type="Pfam" id="PF01128">
    <property type="entry name" value="IspD"/>
    <property type="match status" value="1"/>
</dbReference>
<dbReference type="Proteomes" id="UP000192591">
    <property type="component" value="Unassembled WGS sequence"/>
</dbReference>
<evidence type="ECO:0000256" key="2">
    <source>
        <dbReference type="ARBA" id="ARBA00022695"/>
    </source>
</evidence>
<keyword evidence="1 3" id="KW-0808">Transferase</keyword>
<dbReference type="RefSeq" id="WP_081194671.1">
    <property type="nucleotide sequence ID" value="NZ_MWIH01000009.1"/>
</dbReference>
<dbReference type="PANTHER" id="PTHR32125">
    <property type="entry name" value="2-C-METHYL-D-ERYTHRITOL 4-PHOSPHATE CYTIDYLYLTRANSFERASE, CHLOROPLASTIC"/>
    <property type="match status" value="1"/>
</dbReference>
<keyword evidence="2 3" id="KW-0548">Nucleotidyltransferase</keyword>
<dbReference type="AlphaFoldDB" id="A0A1V8ZWM7"/>
<dbReference type="EMBL" id="MWIH01000009">
    <property type="protein sequence ID" value="OQO89305.1"/>
    <property type="molecule type" value="Genomic_DNA"/>
</dbReference>
<evidence type="ECO:0000313" key="3">
    <source>
        <dbReference type="EMBL" id="OQO89305.1"/>
    </source>
</evidence>
<keyword evidence="4" id="KW-1185">Reference proteome</keyword>
<dbReference type="PANTHER" id="PTHR32125:SF4">
    <property type="entry name" value="2-C-METHYL-D-ERYTHRITOL 4-PHOSPHATE CYTIDYLYLTRANSFERASE, CHLOROPLASTIC"/>
    <property type="match status" value="1"/>
</dbReference>
<evidence type="ECO:0000313" key="4">
    <source>
        <dbReference type="Proteomes" id="UP000192591"/>
    </source>
</evidence>
<dbReference type="Gene3D" id="3.90.550.10">
    <property type="entry name" value="Spore Coat Polysaccharide Biosynthesis Protein SpsA, Chain A"/>
    <property type="match status" value="1"/>
</dbReference>
<dbReference type="InterPro" id="IPR034683">
    <property type="entry name" value="IspD/TarI"/>
</dbReference>
<sequence>MAERVPGAAGVVLASGAGTRVGAATNKVYLPLAGRAVVSWSLRAFARVPGLDTLVLVTRPDDDDLVRRVLSEDFDGDIEVEVVHGGSTRQRSELAALRHLRGRIESGAIDVVLLHDGARPLVGTGLIAEVLRVARERGGALPALRDDDLVALAGQGGQSVTAVGDDTLVRAQTPQGFRAAAVLAAYERAEAEGFVGTDTASCMERFGGLPVRWVAGEERNIKVTYPHDLALAERVLAPGE</sequence>
<dbReference type="GO" id="GO:0050518">
    <property type="term" value="F:2-C-methyl-D-erythritol 4-phosphate cytidylyltransferase activity"/>
    <property type="evidence" value="ECO:0007669"/>
    <property type="project" value="TreeGrafter"/>
</dbReference>
<accession>A0A1V8ZWM7</accession>
<dbReference type="InterPro" id="IPR029044">
    <property type="entry name" value="Nucleotide-diphossugar_trans"/>
</dbReference>
<protein>
    <submittedName>
        <fullName evidence="3">2-C-methyl-D-erythritol 4-phosphate cytidylyltransferase</fullName>
    </submittedName>
</protein>
<name>A0A1V8ZWM7_SACPI</name>
<gene>
    <name evidence="3" type="ORF">B1813_20355</name>
</gene>
<comment type="caution">
    <text evidence="3">The sequence shown here is derived from an EMBL/GenBank/DDBJ whole genome shotgun (WGS) entry which is preliminary data.</text>
</comment>
<organism evidence="3 4">
    <name type="scientific">Saccharomonospora piscinae</name>
    <dbReference type="NCBI Taxonomy" id="687388"/>
    <lineage>
        <taxon>Bacteria</taxon>
        <taxon>Bacillati</taxon>
        <taxon>Actinomycetota</taxon>
        <taxon>Actinomycetes</taxon>
        <taxon>Pseudonocardiales</taxon>
        <taxon>Pseudonocardiaceae</taxon>
        <taxon>Saccharomonospora</taxon>
    </lineage>
</organism>
<evidence type="ECO:0000256" key="1">
    <source>
        <dbReference type="ARBA" id="ARBA00022679"/>
    </source>
</evidence>